<proteinExistence type="predicted"/>
<keyword evidence="3" id="KW-1185">Reference proteome</keyword>
<feature type="compositionally biased region" description="Polar residues" evidence="1">
    <location>
        <begin position="22"/>
        <end position="31"/>
    </location>
</feature>
<feature type="compositionally biased region" description="Low complexity" evidence="1">
    <location>
        <begin position="100"/>
        <end position="111"/>
    </location>
</feature>
<feature type="region of interest" description="Disordered" evidence="1">
    <location>
        <begin position="94"/>
        <end position="124"/>
    </location>
</feature>
<gene>
    <name evidence="2" type="ORF">PVAP13_3NG213413</name>
</gene>
<evidence type="ECO:0000256" key="1">
    <source>
        <dbReference type="SAM" id="MobiDB-lite"/>
    </source>
</evidence>
<evidence type="ECO:0000313" key="3">
    <source>
        <dbReference type="Proteomes" id="UP000823388"/>
    </source>
</evidence>
<accession>A0A8T0UI79</accession>
<feature type="region of interest" description="Disordered" evidence="1">
    <location>
        <begin position="1"/>
        <end position="78"/>
    </location>
</feature>
<dbReference type="Proteomes" id="UP000823388">
    <property type="component" value="Chromosome 3N"/>
</dbReference>
<dbReference type="AlphaFoldDB" id="A0A8T0UI79"/>
<organism evidence="2 3">
    <name type="scientific">Panicum virgatum</name>
    <name type="common">Blackwell switchgrass</name>
    <dbReference type="NCBI Taxonomy" id="38727"/>
    <lineage>
        <taxon>Eukaryota</taxon>
        <taxon>Viridiplantae</taxon>
        <taxon>Streptophyta</taxon>
        <taxon>Embryophyta</taxon>
        <taxon>Tracheophyta</taxon>
        <taxon>Spermatophyta</taxon>
        <taxon>Magnoliopsida</taxon>
        <taxon>Liliopsida</taxon>
        <taxon>Poales</taxon>
        <taxon>Poaceae</taxon>
        <taxon>PACMAD clade</taxon>
        <taxon>Panicoideae</taxon>
        <taxon>Panicodae</taxon>
        <taxon>Paniceae</taxon>
        <taxon>Panicinae</taxon>
        <taxon>Panicum</taxon>
        <taxon>Panicum sect. Hiantes</taxon>
    </lineage>
</organism>
<evidence type="ECO:0000313" key="2">
    <source>
        <dbReference type="EMBL" id="KAG2620613.1"/>
    </source>
</evidence>
<comment type="caution">
    <text evidence="2">The sequence shown here is derived from an EMBL/GenBank/DDBJ whole genome shotgun (WGS) entry which is preliminary data.</text>
</comment>
<name>A0A8T0UI79_PANVG</name>
<reference evidence="2" key="1">
    <citation type="submission" date="2020-05" db="EMBL/GenBank/DDBJ databases">
        <title>WGS assembly of Panicum virgatum.</title>
        <authorList>
            <person name="Lovell J.T."/>
            <person name="Jenkins J."/>
            <person name="Shu S."/>
            <person name="Juenger T.E."/>
            <person name="Schmutz J."/>
        </authorList>
    </citation>
    <scope>NUCLEOTIDE SEQUENCE</scope>
    <source>
        <strain evidence="2">AP13</strain>
    </source>
</reference>
<protein>
    <submittedName>
        <fullName evidence="2">Uncharacterized protein</fullName>
    </submittedName>
</protein>
<sequence length="145" mass="15540">MPWCHHSSSPPSPRLSVGRTALPTSPRSSSPHLRPAWLRRPQAPFPSPAAAGSPSRPPPVSASRSKPRSYCFDDEASTSPRLLPLRRHELVHRGTVAQRSPSSPGCSLLPSPMTPHRPLLSSLPLPCRVTRGATAAPGDVDTSRI</sequence>
<dbReference type="EMBL" id="CM029042">
    <property type="protein sequence ID" value="KAG2620613.1"/>
    <property type="molecule type" value="Genomic_DNA"/>
</dbReference>